<gene>
    <name evidence="1" type="ORF">DKM44_08750</name>
</gene>
<dbReference type="Proteomes" id="UP000245368">
    <property type="component" value="Chromosome"/>
</dbReference>
<dbReference type="SUPFAM" id="SSF89442">
    <property type="entry name" value="Hypothetical protein YojF"/>
    <property type="match status" value="1"/>
</dbReference>
<dbReference type="OrthoDB" id="2352913at2"/>
<dbReference type="EMBL" id="CP029494">
    <property type="protein sequence ID" value="AWN23308.1"/>
    <property type="molecule type" value="Genomic_DNA"/>
</dbReference>
<organism evidence="1 2">
    <name type="scientific">Deinococcus irradiatisoli</name>
    <dbReference type="NCBI Taxonomy" id="2202254"/>
    <lineage>
        <taxon>Bacteria</taxon>
        <taxon>Thermotogati</taxon>
        <taxon>Deinococcota</taxon>
        <taxon>Deinococci</taxon>
        <taxon>Deinococcales</taxon>
        <taxon>Deinococcaceae</taxon>
        <taxon>Deinococcus</taxon>
    </lineage>
</organism>
<dbReference type="KEGG" id="dez:DKM44_08750"/>
<proteinExistence type="predicted"/>
<accession>A0A2Z3JP66</accession>
<dbReference type="InterPro" id="IPR036492">
    <property type="entry name" value="YojF_sf"/>
</dbReference>
<dbReference type="InterPro" id="IPR014934">
    <property type="entry name" value="DUF1806"/>
</dbReference>
<dbReference type="AlphaFoldDB" id="A0A2Z3JP66"/>
<evidence type="ECO:0000313" key="1">
    <source>
        <dbReference type="EMBL" id="AWN23308.1"/>
    </source>
</evidence>
<evidence type="ECO:0000313" key="2">
    <source>
        <dbReference type="Proteomes" id="UP000245368"/>
    </source>
</evidence>
<dbReference type="Gene3D" id="2.70.180.10">
    <property type="entry name" value="Hypothetical protein YojF"/>
    <property type="match status" value="1"/>
</dbReference>
<sequence length="116" mass="12749">MQPIDPAAVQAELSRRTGRPLYLHLETGTGAYAALSDTKAPTITAWVRNVRVAYTRGTLTGSGPYRVGLKLDHGWVFAEGLTDWHRDDQDRLLLAGHDERGLLLVALELSPVPFSL</sequence>
<reference evidence="1 2" key="1">
    <citation type="submission" date="2018-05" db="EMBL/GenBank/DDBJ databases">
        <title>Complete Genome Sequence of Deinococcus sp. strain 17bor-2.</title>
        <authorList>
            <person name="Srinivasan S."/>
        </authorList>
    </citation>
    <scope>NUCLEOTIDE SEQUENCE [LARGE SCALE GENOMIC DNA]</scope>
    <source>
        <strain evidence="1 2">17bor-2</strain>
    </source>
</reference>
<name>A0A2Z3JP66_9DEIO</name>
<protein>
    <submittedName>
        <fullName evidence="1">DUF1806 domain-containing protein</fullName>
    </submittedName>
</protein>
<keyword evidence="2" id="KW-1185">Reference proteome</keyword>
<dbReference type="Pfam" id="PF08830">
    <property type="entry name" value="DUF1806"/>
    <property type="match status" value="1"/>
</dbReference>